<organism evidence="1 2">
    <name type="scientific">Rhizobium etli (strain ATCC 51251 / DSM 11541 / JCM 21823 / NBRC 15573 / CFN 42)</name>
    <dbReference type="NCBI Taxonomy" id="347834"/>
    <lineage>
        <taxon>Bacteria</taxon>
        <taxon>Pseudomonadati</taxon>
        <taxon>Pseudomonadota</taxon>
        <taxon>Alphaproteobacteria</taxon>
        <taxon>Hyphomicrobiales</taxon>
        <taxon>Rhizobiaceae</taxon>
        <taxon>Rhizobium/Agrobacterium group</taxon>
        <taxon>Rhizobium</taxon>
    </lineage>
</organism>
<dbReference type="EMBL" id="CP000133">
    <property type="protein sequence ID" value="ABC90779.1"/>
    <property type="molecule type" value="Genomic_DNA"/>
</dbReference>
<reference evidence="1 2" key="1">
    <citation type="journal article" date="2006" name="Proc. Natl. Acad. Sci. U.S.A.">
        <title>The partitioned Rhizobium etli genome: genetic and metabolic redundancy in seven interacting replicons.</title>
        <authorList>
            <person name="Gonzalez V."/>
            <person name="Santamaria R.I."/>
            <person name="Bustos P."/>
            <person name="Hernandez-Gonzalez I."/>
            <person name="Medrano-Soto A."/>
            <person name="Moreno-Hagelsieb G."/>
            <person name="Janga S.C."/>
            <person name="Ramirez M.A."/>
            <person name="Jimenez-Jacinto V."/>
            <person name="Collado-Vides J."/>
            <person name="Davila G."/>
        </authorList>
    </citation>
    <scope>NUCLEOTIDE SEQUENCE [LARGE SCALE GENOMIC DNA]</scope>
    <source>
        <strain evidence="2">ATCC 51251 / DSM 11541 / JCM 21823 / NBRC 15573 / CFN 42</strain>
    </source>
</reference>
<gene>
    <name evidence="1" type="ordered locus">RHE_CH01994</name>
</gene>
<evidence type="ECO:0000313" key="1">
    <source>
        <dbReference type="EMBL" id="ABC90779.1"/>
    </source>
</evidence>
<protein>
    <submittedName>
        <fullName evidence="1">Hypothetical conserved protein</fullName>
    </submittedName>
</protein>
<dbReference type="Proteomes" id="UP000001936">
    <property type="component" value="Chromosome"/>
</dbReference>
<dbReference type="KEGG" id="ret:RHE_CH01994"/>
<evidence type="ECO:0000313" key="2">
    <source>
        <dbReference type="Proteomes" id="UP000001936"/>
    </source>
</evidence>
<keyword evidence="2" id="KW-1185">Reference proteome</keyword>
<dbReference type="eggNOG" id="COG3093">
    <property type="taxonomic scope" value="Bacteria"/>
</dbReference>
<sequence length="1238" mass="137743">MPTLLAKLARAARPMSLQFPSDEGVQYSGWDGITEASEDTEFVPAGTAGWEIGSQRDRIATKATDDFNKRAKDPLGLKPDETTFVFVTPRHWPEKAAWLKARRAENIFRDVRAYDGTNLVHWIELYPAIGLWLAIALGKRPVGALDLREHWLEWSLATRWPLSTELLLSDRDESATRVLRWLREPSSVLAVKGESPEEVSAFFYSAITQLPQEIAEHYLCRCLVAASPEMARLAGDSATPLIIVVLDPEPGLVQLLAKKGHHVLAAYGQDNASSKIEVVLERPSRESIEVSLHGIGVPPESAKSLARESARSLSILRRQMPGVAGRLPRWAQEAPSQSLLASLLAGGWDESNEGDRTILSRLADMPYEQFVAGIAGFAGNFDSPLRRVGSTWKLASPRDAWGLLARHLSTVHVERFAAVAFDVLSATDPRFEMSQEERWYAPIRGVHPQFSEHLRHGIGEVLILLALFGSFASSVPSADRLPDGIVRDLLDGADRQRWWSLSRDFRLLAEASPLSFLSALDDALVMDNSPVAVLFGQDDSPLFGTEHLSPLLWALEALAWSPDYLGRVASILAALDEIDPGGRYTNRPGNSLKTTFLLWAPQTHATLEQRLRVLDRLRLRFPKAAWKLMLAILPKGHDSFSPAPTPRWRDFYARAPEVVTYAVIEKGALAVIDRLLVDVSTDVSRWEALLDRWANLGAKRGEALQKLKELHRQITNEDDRRALRTKLRAILHHNRNFSDAAWALPEEELAHFQEIYDSLNPHDPIGQVSWLFETSAAVPNPVGGWSERDAQLQEERRKAVENIFRNLGVDGVFALVHTVQEKGFLGIAVAEADLGVPTQQDEILLRALMSEGEDGFGLARGIIFALRGKKADGWAEALLAQVKEGGGADDAILTILLALPVSSGTWLLAGQIGAEIEAQYWRKAPILLVDEEPADTAFALNKLIEVGRARHAVHLVGLRSHNGMKLDSNLLVRVLREAAQQPIDSETDSNEATMFQHYVAEIFADLDKREDLDANDMLMLEWMYLPLLEYSQRPAKLIMRELASNPQLFVEMISAIYKPSDESGVADDVQLEPERAKILAHKAFDLLRLWDVVPGSSDDGTIDQTALEGWVREARRLARSVGREDIADQKIGEILACSGVGKDSIWPAEAVREVIESVRSGQVDTGVMIGRRNLRGVTTRLPGDGGVQEHQLVATYREWSRATALEWPRTSAILENIAKGYEQDARWHDDDAERLDWR</sequence>
<dbReference type="AlphaFoldDB" id="Q2K8Q7"/>
<dbReference type="HOGENOM" id="CLU_007145_0_0_5"/>
<proteinExistence type="predicted"/>
<accession>Q2K8Q7</accession>
<name>Q2K8Q7_RHIEC</name>